<dbReference type="CDD" id="cd09071">
    <property type="entry name" value="FAR_C"/>
    <property type="match status" value="1"/>
</dbReference>
<dbReference type="AlphaFoldDB" id="A0A381PZ14"/>
<dbReference type="Pfam" id="PF07993">
    <property type="entry name" value="NAD_binding_4"/>
    <property type="match status" value="1"/>
</dbReference>
<evidence type="ECO:0000259" key="5">
    <source>
        <dbReference type="Pfam" id="PF07993"/>
    </source>
</evidence>
<dbReference type="Pfam" id="PF12710">
    <property type="entry name" value="HAD"/>
    <property type="match status" value="1"/>
</dbReference>
<dbReference type="InterPro" id="IPR026055">
    <property type="entry name" value="FAR"/>
</dbReference>
<dbReference type="InterPro" id="IPR013120">
    <property type="entry name" value="FAR_NAD-bd"/>
</dbReference>
<dbReference type="GO" id="GO:0080019">
    <property type="term" value="F:alcohol-forming very long-chain fatty acyl-CoA reductase activity"/>
    <property type="evidence" value="ECO:0007669"/>
    <property type="project" value="InterPro"/>
</dbReference>
<dbReference type="GO" id="GO:0010345">
    <property type="term" value="P:suberin biosynthetic process"/>
    <property type="evidence" value="ECO:0007669"/>
    <property type="project" value="TreeGrafter"/>
</dbReference>
<keyword evidence="2" id="KW-0444">Lipid biosynthesis</keyword>
<comment type="similarity">
    <text evidence="1">Belongs to the fatty acyl-CoA reductase family.</text>
</comment>
<evidence type="ECO:0000256" key="4">
    <source>
        <dbReference type="SAM" id="MobiDB-lite"/>
    </source>
</evidence>
<evidence type="ECO:0000256" key="3">
    <source>
        <dbReference type="ARBA" id="ARBA00023098"/>
    </source>
</evidence>
<dbReference type="PANTHER" id="PTHR11011:SF45">
    <property type="entry name" value="FATTY ACYL-COA REDUCTASE CG8306-RELATED"/>
    <property type="match status" value="1"/>
</dbReference>
<feature type="non-terminal residue" evidence="6">
    <location>
        <position position="1"/>
    </location>
</feature>
<proteinExistence type="inferred from homology"/>
<dbReference type="InterPro" id="IPR036291">
    <property type="entry name" value="NAD(P)-bd_dom_sf"/>
</dbReference>
<evidence type="ECO:0000313" key="6">
    <source>
        <dbReference type="EMBL" id="SUZ71249.1"/>
    </source>
</evidence>
<dbReference type="GO" id="GO:0035336">
    <property type="term" value="P:long-chain fatty-acyl-CoA metabolic process"/>
    <property type="evidence" value="ECO:0007669"/>
    <property type="project" value="TreeGrafter"/>
</dbReference>
<accession>A0A381PZ14</accession>
<protein>
    <recommendedName>
        <fullName evidence="5">Thioester reductase (TE) domain-containing protein</fullName>
    </recommendedName>
</protein>
<name>A0A381PZ14_9ZZZZ</name>
<reference evidence="6" key="1">
    <citation type="submission" date="2018-05" db="EMBL/GenBank/DDBJ databases">
        <authorList>
            <person name="Lanie J.A."/>
            <person name="Ng W.-L."/>
            <person name="Kazmierczak K.M."/>
            <person name="Andrzejewski T.M."/>
            <person name="Davidsen T.M."/>
            <person name="Wayne K.J."/>
            <person name="Tettelin H."/>
            <person name="Glass J.I."/>
            <person name="Rusch D."/>
            <person name="Podicherti R."/>
            <person name="Tsui H.-C.T."/>
            <person name="Winkler M.E."/>
        </authorList>
    </citation>
    <scope>NUCLEOTIDE SEQUENCE</scope>
</reference>
<dbReference type="InterPro" id="IPR023214">
    <property type="entry name" value="HAD_sf"/>
</dbReference>
<gene>
    <name evidence="6" type="ORF">METZ01_LOCUS24103</name>
</gene>
<feature type="region of interest" description="Disordered" evidence="4">
    <location>
        <begin position="742"/>
        <end position="766"/>
    </location>
</feature>
<dbReference type="Gene3D" id="1.20.1440.100">
    <property type="entry name" value="SG protein - dephosphorylation function"/>
    <property type="match status" value="1"/>
</dbReference>
<evidence type="ECO:0000256" key="1">
    <source>
        <dbReference type="ARBA" id="ARBA00005928"/>
    </source>
</evidence>
<dbReference type="Gene3D" id="3.40.50.720">
    <property type="entry name" value="NAD(P)-binding Rossmann-like Domain"/>
    <property type="match status" value="1"/>
</dbReference>
<dbReference type="InterPro" id="IPR033640">
    <property type="entry name" value="FAR_C"/>
</dbReference>
<dbReference type="EMBL" id="UINC01001116">
    <property type="protein sequence ID" value="SUZ71249.1"/>
    <property type="molecule type" value="Genomic_DNA"/>
</dbReference>
<dbReference type="PANTHER" id="PTHR11011">
    <property type="entry name" value="MALE STERILITY PROTEIN 2-RELATED"/>
    <property type="match status" value="1"/>
</dbReference>
<dbReference type="Gene3D" id="3.40.50.1000">
    <property type="entry name" value="HAD superfamily/HAD-like"/>
    <property type="match status" value="1"/>
</dbReference>
<feature type="domain" description="Thioester reductase (TE)" evidence="5">
    <location>
        <begin position="1"/>
        <end position="327"/>
    </location>
</feature>
<dbReference type="SUPFAM" id="SSF51735">
    <property type="entry name" value="NAD(P)-binding Rossmann-fold domains"/>
    <property type="match status" value="1"/>
</dbReference>
<dbReference type="NCBIfam" id="TIGR01488">
    <property type="entry name" value="HAD-SF-IB"/>
    <property type="match status" value="1"/>
</dbReference>
<organism evidence="6">
    <name type="scientific">marine metagenome</name>
    <dbReference type="NCBI Taxonomy" id="408172"/>
    <lineage>
        <taxon>unclassified sequences</taxon>
        <taxon>metagenomes</taxon>
        <taxon>ecological metagenomes</taxon>
    </lineage>
</organism>
<dbReference type="SUPFAM" id="SSF56784">
    <property type="entry name" value="HAD-like"/>
    <property type="match status" value="1"/>
</dbReference>
<evidence type="ECO:0000256" key="2">
    <source>
        <dbReference type="ARBA" id="ARBA00022516"/>
    </source>
</evidence>
<sequence length="766" mass="84674">VTGSTGFLGTALVERLLRSVPDCELVLLVRPNRRNSAERRVQREIFRNDAFDILRSQWGDDFEDICQQRVSVISGDVTSEGLGLDQAGRQLFVSCDVVIHSAATVSFDSPLDSSIEINLLGPNRVVDVLKEASATPHLIAVSTCYVAGNRRGAANEEFLAGTPFQVDVDWRAEVEAARRTRADLDARSRIPEQLTAFRRGAREELGAAGLPMLAAKTEQLREAWVNDQMVEAGRSRATSLGWPDVYTYSKALGETALVELHGDIAVSIVRPSIIESAWAQPVPGWIRGFRMAEPLIVSFAKGELNTFPGYPEGIIDVIPVDMVAAAIIAVAAKGPAEEPEVFQVASGSTNPLQFKTLLETIMEWFREHPVYDANGHPTASTEWKYAGSSGLEEQLHRVVKAFDMAAKVINRLPIRGENSFTSKFAERRRNLDQIKGYVEIYGAYGKCEALYGIDRTLALWNSLPPEDQNEFGFNPGVIDWHHYITEVHLPTVVVQARVKTTPEKRSGPSRSDRLRAAVLDSGRQFAAFDLENTLIASNVVESYAWLATRHLGTRKRIEFTLRTLSETPGLWRRDKRDRTDFLRYFYQRYRGAPLGQLEADAAEMLSELILIKSFPAGLRRVRAHRAAGHQTVLITGALDVAVEPLRPLFDHIIAASIDRKDGKLTGEMLDVPPTGEVRAQLMVNWAIENGLDPAQGVAYADSASDLPMLEAVGYPVAVNPETRLVTIAEKRGWLTENWPKTAGAPKPLLPMGQRPRLTLAKQGASS</sequence>
<dbReference type="InterPro" id="IPR036412">
    <property type="entry name" value="HAD-like_sf"/>
</dbReference>
<keyword evidence="3" id="KW-0443">Lipid metabolism</keyword>